<dbReference type="InterPro" id="IPR050661">
    <property type="entry name" value="BglG_antiterminators"/>
</dbReference>
<proteinExistence type="predicted"/>
<feature type="domain" description="PRD" evidence="7">
    <location>
        <begin position="207"/>
        <end position="314"/>
    </location>
</feature>
<accession>A0A1B1Z8R9</accession>
<dbReference type="Gene3D" id="1.10.10.10">
    <property type="entry name" value="Winged helix-like DNA-binding domain superfamily/Winged helix DNA-binding domain"/>
    <property type="match status" value="1"/>
</dbReference>
<sequence length="710" mass="80756">MIQNPALNSRQKELLQTLLLAERPLSYKQLSEIFKLSTRTIQREISSLKPFLASHGLKIGKKIGAGLELKGSQEKIKALKDHLNQTKTKSAYSPEERQEGICYELLISKEPIKQFVFSRNYGVTETTVSHDLDKISPWLDSGGISLIRTPGVGVYLKASEHQRRMMLSRLLHKDVSFEEWLDLFHEKNEGETIQTQGKLNALIRNRLLKFVHSQNIQEIEKIVRRVLNSKPDIVLTDRNYVNLIVHLMLAVERIKEDGILSEVSGIYQFDSDVYEIAQNIVSELEKELLISIPDIEIEYISLHLAGARVSKWQEDISEDQEEFTWIELANSFIGAMEYNLKESFQGDNLLQEGLVAHFAPAFNRLKYGLQIHNPMLEKIKERYPEIFKACEKACSFLESKVGYTIPEDEIGYLTMHIGASLIRKKERLKKQYRAVVICASGLGTSTYLATRIRSEMENLSVEGIVSTNHLSQWLKENKEVDILISTVNLPFIKNKNIVIVSPFLQKEDISKIQYGLEKVQKQPEDGESSKHTAKQSPAITLAKYGEGMMKILQNLTIYQIVKSKVNGIPDILYESKSHTAISKLERLCDDLENREQKGGFVIGSLAMIHTRSEGVKDLLVCIFRIEEPVLWFNDNGEEQYVKTILLLAAPKDAPKEHIKMISEVSAMLIDESFIKLLECGTVTEVKHELEAILSKAYETNAIRLLEGAAK</sequence>
<gene>
    <name evidence="8" type="ORF">ABE41_017250</name>
</gene>
<name>A0A1B1Z8R9_9BACL</name>
<evidence type="ECO:0000256" key="4">
    <source>
        <dbReference type="ARBA" id="ARBA00023163"/>
    </source>
</evidence>
<evidence type="ECO:0000256" key="1">
    <source>
        <dbReference type="ARBA" id="ARBA00022679"/>
    </source>
</evidence>
<dbReference type="SUPFAM" id="SSF55804">
    <property type="entry name" value="Phoshotransferase/anion transport protein"/>
    <property type="match status" value="1"/>
</dbReference>
<keyword evidence="1" id="KW-0808">Transferase</keyword>
<dbReference type="Pfam" id="PF02302">
    <property type="entry name" value="PTS_IIB"/>
    <property type="match status" value="1"/>
</dbReference>
<dbReference type="GO" id="GO:0006355">
    <property type="term" value="P:regulation of DNA-templated transcription"/>
    <property type="evidence" value="ECO:0007669"/>
    <property type="project" value="InterPro"/>
</dbReference>
<dbReference type="InterPro" id="IPR011608">
    <property type="entry name" value="PRD"/>
</dbReference>
<dbReference type="Pfam" id="PF00874">
    <property type="entry name" value="PRD"/>
    <property type="match status" value="2"/>
</dbReference>
<dbReference type="RefSeq" id="WP_066293037.1">
    <property type="nucleotide sequence ID" value="NZ_CP016761.1"/>
</dbReference>
<dbReference type="InterPro" id="IPR003501">
    <property type="entry name" value="PTS_EIIB_2/3"/>
</dbReference>
<evidence type="ECO:0000259" key="6">
    <source>
        <dbReference type="PROSITE" id="PS51099"/>
    </source>
</evidence>
<dbReference type="Pfam" id="PF08279">
    <property type="entry name" value="HTH_11"/>
    <property type="match status" value="1"/>
</dbReference>
<dbReference type="Gene3D" id="3.40.50.2300">
    <property type="match status" value="1"/>
</dbReference>
<dbReference type="PANTHER" id="PTHR30185">
    <property type="entry name" value="CRYPTIC BETA-GLUCOSIDE BGL OPERON ANTITERMINATOR"/>
    <property type="match status" value="1"/>
</dbReference>
<dbReference type="InterPro" id="IPR036388">
    <property type="entry name" value="WH-like_DNA-bd_sf"/>
</dbReference>
<dbReference type="PROSITE" id="PS51099">
    <property type="entry name" value="PTS_EIIB_TYPE_2"/>
    <property type="match status" value="1"/>
</dbReference>
<dbReference type="OrthoDB" id="3175596at2"/>
<feature type="domain" description="PTS EIIB type-2" evidence="6">
    <location>
        <begin position="432"/>
        <end position="524"/>
    </location>
</feature>
<protein>
    <submittedName>
        <fullName evidence="8">Uncharacterized protein</fullName>
    </submittedName>
</protein>
<dbReference type="InterPro" id="IPR016152">
    <property type="entry name" value="PTrfase/Anion_transptr"/>
</dbReference>
<dbReference type="KEGG" id="far:ABE41_017250"/>
<dbReference type="InterPro" id="IPR013196">
    <property type="entry name" value="HTH_11"/>
</dbReference>
<evidence type="ECO:0000259" key="5">
    <source>
        <dbReference type="PROSITE" id="PS51094"/>
    </source>
</evidence>
<keyword evidence="2" id="KW-0677">Repeat</keyword>
<dbReference type="InterPro" id="IPR002178">
    <property type="entry name" value="PTS_EIIA_type-2_dom"/>
</dbReference>
<dbReference type="Proteomes" id="UP000077412">
    <property type="component" value="Chromosome"/>
</dbReference>
<dbReference type="InterPro" id="IPR036095">
    <property type="entry name" value="PTS_EIIB-like_sf"/>
</dbReference>
<dbReference type="InterPro" id="IPR013011">
    <property type="entry name" value="PTS_EIIB_2"/>
</dbReference>
<dbReference type="InterPro" id="IPR036634">
    <property type="entry name" value="PRD_sf"/>
</dbReference>
<dbReference type="Pfam" id="PF00359">
    <property type="entry name" value="PTS_EIIA_2"/>
    <property type="match status" value="1"/>
</dbReference>
<keyword evidence="9" id="KW-1185">Reference proteome</keyword>
<dbReference type="PANTHER" id="PTHR30185:SF18">
    <property type="entry name" value="TRANSCRIPTIONAL REGULATOR MTLR"/>
    <property type="match status" value="1"/>
</dbReference>
<evidence type="ECO:0000313" key="8">
    <source>
        <dbReference type="EMBL" id="ANX13759.1"/>
    </source>
</evidence>
<feature type="domain" description="PRD" evidence="7">
    <location>
        <begin position="320"/>
        <end position="427"/>
    </location>
</feature>
<evidence type="ECO:0000313" key="9">
    <source>
        <dbReference type="Proteomes" id="UP000077412"/>
    </source>
</evidence>
<dbReference type="GO" id="GO:0009401">
    <property type="term" value="P:phosphoenolpyruvate-dependent sugar phosphotransferase system"/>
    <property type="evidence" value="ECO:0007669"/>
    <property type="project" value="InterPro"/>
</dbReference>
<evidence type="ECO:0000256" key="3">
    <source>
        <dbReference type="ARBA" id="ARBA00023015"/>
    </source>
</evidence>
<dbReference type="SUPFAM" id="SSF63520">
    <property type="entry name" value="PTS-regulatory domain, PRD"/>
    <property type="match status" value="2"/>
</dbReference>
<dbReference type="PROSITE" id="PS51094">
    <property type="entry name" value="PTS_EIIA_TYPE_2"/>
    <property type="match status" value="1"/>
</dbReference>
<keyword evidence="3" id="KW-0805">Transcription regulation</keyword>
<reference evidence="8 9" key="1">
    <citation type="submission" date="2016-08" db="EMBL/GenBank/DDBJ databases">
        <title>Complete genome sequence of Fictibacillus arsenicus G25-54, a strain with toxicity to nematodes and a potential arsenic-resistance activity.</title>
        <authorList>
            <person name="Zheng Z."/>
        </authorList>
    </citation>
    <scope>NUCLEOTIDE SEQUENCE [LARGE SCALE GENOMIC DNA]</scope>
    <source>
        <strain evidence="8 9">G25-54</strain>
    </source>
</reference>
<dbReference type="STRING" id="255247.ABE41_017250"/>
<dbReference type="EMBL" id="CP016761">
    <property type="protein sequence ID" value="ANX13759.1"/>
    <property type="molecule type" value="Genomic_DNA"/>
</dbReference>
<dbReference type="SUPFAM" id="SSF52794">
    <property type="entry name" value="PTS system IIB component-like"/>
    <property type="match status" value="1"/>
</dbReference>
<evidence type="ECO:0000259" key="7">
    <source>
        <dbReference type="PROSITE" id="PS51372"/>
    </source>
</evidence>
<dbReference type="AlphaFoldDB" id="A0A1B1Z8R9"/>
<organism evidence="8 9">
    <name type="scientific">Fictibacillus arsenicus</name>
    <dbReference type="NCBI Taxonomy" id="255247"/>
    <lineage>
        <taxon>Bacteria</taxon>
        <taxon>Bacillati</taxon>
        <taxon>Bacillota</taxon>
        <taxon>Bacilli</taxon>
        <taxon>Bacillales</taxon>
        <taxon>Fictibacillaceae</taxon>
        <taxon>Fictibacillus</taxon>
    </lineage>
</organism>
<dbReference type="Gene3D" id="1.10.1790.10">
    <property type="entry name" value="PRD domain"/>
    <property type="match status" value="2"/>
</dbReference>
<evidence type="ECO:0000256" key="2">
    <source>
        <dbReference type="ARBA" id="ARBA00022737"/>
    </source>
</evidence>
<feature type="domain" description="PTS EIIA type-2" evidence="5">
    <location>
        <begin position="548"/>
        <end position="696"/>
    </location>
</feature>
<keyword evidence="4" id="KW-0804">Transcription</keyword>
<dbReference type="PROSITE" id="PS51372">
    <property type="entry name" value="PRD_2"/>
    <property type="match status" value="2"/>
</dbReference>
<dbReference type="CDD" id="cd05568">
    <property type="entry name" value="PTS_IIB_bgl_like"/>
    <property type="match status" value="1"/>
</dbReference>
<dbReference type="GO" id="GO:0008982">
    <property type="term" value="F:protein-N(PI)-phosphohistidine-sugar phosphotransferase activity"/>
    <property type="evidence" value="ECO:0007669"/>
    <property type="project" value="InterPro"/>
</dbReference>
<dbReference type="Gene3D" id="3.40.930.10">
    <property type="entry name" value="Mannitol-specific EII, Chain A"/>
    <property type="match status" value="1"/>
</dbReference>